<gene>
    <name evidence="2" type="ORF">Amal_03770</name>
</gene>
<dbReference type="Proteomes" id="UP000077349">
    <property type="component" value="Unassembled WGS sequence"/>
</dbReference>
<protein>
    <submittedName>
        <fullName evidence="2">Uncharacterized protein</fullName>
    </submittedName>
</protein>
<sequence length="49" mass="4915">MGAQAMRLNIAEGKLTIVAGNNGIGNGEPQSQPAIGGTGRVQPVKGQAR</sequence>
<evidence type="ECO:0000256" key="1">
    <source>
        <dbReference type="SAM" id="MobiDB-lite"/>
    </source>
</evidence>
<dbReference type="EMBL" id="LVHD01000149">
    <property type="protein sequence ID" value="OAG75068.1"/>
    <property type="molecule type" value="Genomic_DNA"/>
</dbReference>
<reference evidence="2 3" key="1">
    <citation type="submission" date="2016-03" db="EMBL/GenBank/DDBJ databases">
        <title>Draft genome sequence of Acetobacter malorum CECT 7742, a strain isolated from strawberry vinegar.</title>
        <authorList>
            <person name="Sainz F."/>
            <person name="Mas A."/>
            <person name="Torija M.J."/>
        </authorList>
    </citation>
    <scope>NUCLEOTIDE SEQUENCE [LARGE SCALE GENOMIC DNA]</scope>
    <source>
        <strain evidence="2 3">CECT 7742</strain>
    </source>
</reference>
<accession>A0A177G3Y2</accession>
<feature type="region of interest" description="Disordered" evidence="1">
    <location>
        <begin position="21"/>
        <end position="49"/>
    </location>
</feature>
<proteinExistence type="predicted"/>
<name>A0A177G3Y2_9PROT</name>
<organism evidence="2 3">
    <name type="scientific">Acetobacter malorum</name>
    <dbReference type="NCBI Taxonomy" id="178901"/>
    <lineage>
        <taxon>Bacteria</taxon>
        <taxon>Pseudomonadati</taxon>
        <taxon>Pseudomonadota</taxon>
        <taxon>Alphaproteobacteria</taxon>
        <taxon>Acetobacterales</taxon>
        <taxon>Acetobacteraceae</taxon>
        <taxon>Acetobacter</taxon>
    </lineage>
</organism>
<evidence type="ECO:0000313" key="3">
    <source>
        <dbReference type="Proteomes" id="UP000077349"/>
    </source>
</evidence>
<dbReference type="AlphaFoldDB" id="A0A177G3Y2"/>
<comment type="caution">
    <text evidence="2">The sequence shown here is derived from an EMBL/GenBank/DDBJ whole genome shotgun (WGS) entry which is preliminary data.</text>
</comment>
<evidence type="ECO:0000313" key="2">
    <source>
        <dbReference type="EMBL" id="OAG75068.1"/>
    </source>
</evidence>